<dbReference type="Gene3D" id="1.20.1720.10">
    <property type="entry name" value="Multidrug resistance protein D"/>
    <property type="match status" value="1"/>
</dbReference>
<feature type="transmembrane region" description="Helical" evidence="5">
    <location>
        <begin position="138"/>
        <end position="162"/>
    </location>
</feature>
<reference evidence="7 8" key="1">
    <citation type="submission" date="2023-11" db="EMBL/GenBank/DDBJ databases">
        <title>Plant-associative lifestyle of Vibrio porteresiae and its evolutionary dynamics.</title>
        <authorList>
            <person name="Rameshkumar N."/>
            <person name="Kirti K."/>
        </authorList>
    </citation>
    <scope>NUCLEOTIDE SEQUENCE [LARGE SCALE GENOMIC DNA]</scope>
    <source>
        <strain evidence="7 8">MSSRF30</strain>
    </source>
</reference>
<feature type="transmembrane region" description="Helical" evidence="5">
    <location>
        <begin position="110"/>
        <end position="126"/>
    </location>
</feature>
<organism evidence="7 8">
    <name type="scientific">Vibrio porteresiae DSM 19223</name>
    <dbReference type="NCBI Taxonomy" id="1123496"/>
    <lineage>
        <taxon>Bacteria</taxon>
        <taxon>Pseudomonadati</taxon>
        <taxon>Pseudomonadota</taxon>
        <taxon>Gammaproteobacteria</taxon>
        <taxon>Vibrionales</taxon>
        <taxon>Vibrionaceae</taxon>
        <taxon>Vibrio</taxon>
    </lineage>
</organism>
<dbReference type="PROSITE" id="PS50850">
    <property type="entry name" value="MFS"/>
    <property type="match status" value="1"/>
</dbReference>
<feature type="domain" description="Major facilitator superfamily (MFS) profile" evidence="6">
    <location>
        <begin position="13"/>
        <end position="396"/>
    </location>
</feature>
<feature type="transmembrane region" description="Helical" evidence="5">
    <location>
        <begin position="225"/>
        <end position="244"/>
    </location>
</feature>
<evidence type="ECO:0000259" key="6">
    <source>
        <dbReference type="PROSITE" id="PS50850"/>
    </source>
</evidence>
<dbReference type="PANTHER" id="PTHR23502">
    <property type="entry name" value="MAJOR FACILITATOR SUPERFAMILY"/>
    <property type="match status" value="1"/>
</dbReference>
<dbReference type="SUPFAM" id="SSF103473">
    <property type="entry name" value="MFS general substrate transporter"/>
    <property type="match status" value="1"/>
</dbReference>
<feature type="transmembrane region" description="Helical" evidence="5">
    <location>
        <begin position="79"/>
        <end position="98"/>
    </location>
</feature>
<keyword evidence="4 5" id="KW-0472">Membrane</keyword>
<keyword evidence="2 5" id="KW-0812">Transmembrane</keyword>
<keyword evidence="3 5" id="KW-1133">Transmembrane helix</keyword>
<dbReference type="InterPro" id="IPR011701">
    <property type="entry name" value="MFS"/>
</dbReference>
<proteinExistence type="predicted"/>
<feature type="transmembrane region" description="Helical" evidence="5">
    <location>
        <begin position="373"/>
        <end position="390"/>
    </location>
</feature>
<protein>
    <submittedName>
        <fullName evidence="7">Multidrug effflux MFS transporter</fullName>
    </submittedName>
</protein>
<gene>
    <name evidence="7" type="ORF">R8Z52_19305</name>
</gene>
<dbReference type="Pfam" id="PF07690">
    <property type="entry name" value="MFS_1"/>
    <property type="match status" value="1"/>
</dbReference>
<feature type="transmembrane region" description="Helical" evidence="5">
    <location>
        <begin position="309"/>
        <end position="331"/>
    </location>
</feature>
<feature type="transmembrane region" description="Helical" evidence="5">
    <location>
        <begin position="168"/>
        <end position="188"/>
    </location>
</feature>
<dbReference type="RefSeq" id="WP_261897077.1">
    <property type="nucleotide sequence ID" value="NZ_AP024896.1"/>
</dbReference>
<evidence type="ECO:0000313" key="7">
    <source>
        <dbReference type="EMBL" id="WPC76677.1"/>
    </source>
</evidence>
<dbReference type="EMBL" id="CP138204">
    <property type="protein sequence ID" value="WPC76677.1"/>
    <property type="molecule type" value="Genomic_DNA"/>
</dbReference>
<dbReference type="Proteomes" id="UP001304071">
    <property type="component" value="Chromosome 2"/>
</dbReference>
<name>A0ABZ0QJJ6_9VIBR</name>
<evidence type="ECO:0000256" key="1">
    <source>
        <dbReference type="ARBA" id="ARBA00004141"/>
    </source>
</evidence>
<feature type="transmembrane region" description="Helical" evidence="5">
    <location>
        <begin position="12"/>
        <end position="32"/>
    </location>
</feature>
<evidence type="ECO:0000256" key="2">
    <source>
        <dbReference type="ARBA" id="ARBA00022692"/>
    </source>
</evidence>
<dbReference type="InterPro" id="IPR020846">
    <property type="entry name" value="MFS_dom"/>
</dbReference>
<dbReference type="PANTHER" id="PTHR23502:SF75">
    <property type="entry name" value="MULTIDRUG RESISTANCE PROTEIN D"/>
    <property type="match status" value="1"/>
</dbReference>
<dbReference type="CDD" id="cd17320">
    <property type="entry name" value="MFS_MdfA_MDR_like"/>
    <property type="match status" value="1"/>
</dbReference>
<evidence type="ECO:0000256" key="4">
    <source>
        <dbReference type="ARBA" id="ARBA00023136"/>
    </source>
</evidence>
<accession>A0ABZ0QJJ6</accession>
<feature type="transmembrane region" description="Helical" evidence="5">
    <location>
        <begin position="250"/>
        <end position="271"/>
    </location>
</feature>
<feature type="transmembrane region" description="Helical" evidence="5">
    <location>
        <begin position="52"/>
        <end position="70"/>
    </location>
</feature>
<feature type="transmembrane region" description="Helical" evidence="5">
    <location>
        <begin position="338"/>
        <end position="361"/>
    </location>
</feature>
<keyword evidence="8" id="KW-1185">Reference proteome</keyword>
<evidence type="ECO:0000313" key="8">
    <source>
        <dbReference type="Proteomes" id="UP001304071"/>
    </source>
</evidence>
<feature type="transmembrane region" description="Helical" evidence="5">
    <location>
        <begin position="283"/>
        <end position="303"/>
    </location>
</feature>
<evidence type="ECO:0000256" key="3">
    <source>
        <dbReference type="ARBA" id="ARBA00022989"/>
    </source>
</evidence>
<comment type="subcellular location">
    <subcellularLocation>
        <location evidence="1">Membrane</location>
        <topology evidence="1">Multi-pass membrane protein</topology>
    </subcellularLocation>
</comment>
<evidence type="ECO:0000256" key="5">
    <source>
        <dbReference type="SAM" id="Phobius"/>
    </source>
</evidence>
<dbReference type="InterPro" id="IPR036259">
    <property type="entry name" value="MFS_trans_sf"/>
</dbReference>
<sequence length="403" mass="43489">MNLLSTDRFHKTPLLLAMMIIATGQVGVSIYLPSLPLISQDLLVDQARVQMLVTLFLLGFGGSQLFYGALSDAIGRRPVFLLGQGIYLLGTVICVLLADQFSTLELGRLLQGIGAGSASVLGRSVLRDCYDGQYLTKALSYMSVTASIMPIVSPVLGGWLAYQLSWHAVFVFVLFYISAIFVLGFFILPETLPYAKHRFAVGTVVKNYLSLLTNVQVISSASYNWISYLSAMVTLSVLPFMMQIQLGMTVADYGTLMIVPSIGLLTGSIAVNVLHRYYGIKPIFLMSIGLVFVAAIVLLLAPFSVVGLITAFTVLSFAQGISFPMATTMLLSPHKKQAGAVAALSGSVQMCLAGLFGGYLVEHWVKSQYSLGVFYLLVAVITGIIFSATFRYQQVSTPATATS</sequence>